<dbReference type="Gene3D" id="1.10.10.10">
    <property type="entry name" value="Winged helix-like DNA-binding domain superfamily/Winged helix DNA-binding domain"/>
    <property type="match status" value="2"/>
</dbReference>
<dbReference type="AlphaFoldDB" id="A0A381SCY8"/>
<accession>A0A381SCY8</accession>
<proteinExistence type="predicted"/>
<dbReference type="SUPFAM" id="SSF46785">
    <property type="entry name" value="Winged helix' DNA-binding domain"/>
    <property type="match status" value="2"/>
</dbReference>
<keyword evidence="4" id="KW-0131">Cell cycle</keyword>
<evidence type="ECO:0000256" key="3">
    <source>
        <dbReference type="ARBA" id="ARBA00022829"/>
    </source>
</evidence>
<keyword evidence="1" id="KW-0963">Cytoplasm</keyword>
<reference evidence="5" key="1">
    <citation type="submission" date="2018-05" db="EMBL/GenBank/DDBJ databases">
        <authorList>
            <person name="Lanie J.A."/>
            <person name="Ng W.-L."/>
            <person name="Kazmierczak K.M."/>
            <person name="Andrzejewski T.M."/>
            <person name="Davidsen T.M."/>
            <person name="Wayne K.J."/>
            <person name="Tettelin H."/>
            <person name="Glass J.I."/>
            <person name="Rusch D."/>
            <person name="Podicherti R."/>
            <person name="Tsui H.-C.T."/>
            <person name="Winkler M.E."/>
        </authorList>
    </citation>
    <scope>NUCLEOTIDE SEQUENCE</scope>
</reference>
<dbReference type="GO" id="GO:0051301">
    <property type="term" value="P:cell division"/>
    <property type="evidence" value="ECO:0007669"/>
    <property type="project" value="UniProtKB-KW"/>
</dbReference>
<keyword evidence="2" id="KW-0132">Cell division</keyword>
<dbReference type="PANTHER" id="PTHR34298">
    <property type="entry name" value="SEGREGATION AND CONDENSATION PROTEIN B"/>
    <property type="match status" value="1"/>
</dbReference>
<dbReference type="NCBIfam" id="TIGR00281">
    <property type="entry name" value="SMC-Scp complex subunit ScpB"/>
    <property type="match status" value="1"/>
</dbReference>
<evidence type="ECO:0000313" key="5">
    <source>
        <dbReference type="EMBL" id="SVA00107.1"/>
    </source>
</evidence>
<gene>
    <name evidence="5" type="ORF">METZ01_LOCUS52961</name>
</gene>
<sequence length="190" mass="21362">MTKLEQKQALETILFVATKSLSPKQLAEMIGGCETGLVRELVSELNAVYKKTGRVFRIDSVADGLQMHTLPEYKKWAQSLETVKVIKLSPAVMETLAIIAYKQPLTRAGIEFIRGVDSSHTIRRLMQQKLVRIVGREMLPGRPGLYGTTKGFLEVFGLTRLKYLPALSELDMDKLPEESQLELPLESEDE</sequence>
<organism evidence="5">
    <name type="scientific">marine metagenome</name>
    <dbReference type="NCBI Taxonomy" id="408172"/>
    <lineage>
        <taxon>unclassified sequences</taxon>
        <taxon>metagenomes</taxon>
        <taxon>ecological metagenomes</taxon>
    </lineage>
</organism>
<name>A0A381SCY8_9ZZZZ</name>
<dbReference type="PANTHER" id="PTHR34298:SF2">
    <property type="entry name" value="SEGREGATION AND CONDENSATION PROTEIN B"/>
    <property type="match status" value="1"/>
</dbReference>
<keyword evidence="3" id="KW-0159">Chromosome partition</keyword>
<dbReference type="InterPro" id="IPR005234">
    <property type="entry name" value="ScpB_csome_segregation"/>
</dbReference>
<dbReference type="GO" id="GO:0051304">
    <property type="term" value="P:chromosome separation"/>
    <property type="evidence" value="ECO:0007669"/>
    <property type="project" value="InterPro"/>
</dbReference>
<dbReference type="EMBL" id="UINC01002768">
    <property type="protein sequence ID" value="SVA00107.1"/>
    <property type="molecule type" value="Genomic_DNA"/>
</dbReference>
<evidence type="ECO:0000256" key="2">
    <source>
        <dbReference type="ARBA" id="ARBA00022618"/>
    </source>
</evidence>
<evidence type="ECO:0000256" key="1">
    <source>
        <dbReference type="ARBA" id="ARBA00022490"/>
    </source>
</evidence>
<dbReference type="Pfam" id="PF04079">
    <property type="entry name" value="SMC_ScpB"/>
    <property type="match status" value="1"/>
</dbReference>
<dbReference type="PIRSF" id="PIRSF019345">
    <property type="entry name" value="ScpB"/>
    <property type="match status" value="1"/>
</dbReference>
<dbReference type="InterPro" id="IPR036388">
    <property type="entry name" value="WH-like_DNA-bd_sf"/>
</dbReference>
<protein>
    <recommendedName>
        <fullName evidence="6">SMC-Scp complex subunit ScpB</fullName>
    </recommendedName>
</protein>
<evidence type="ECO:0008006" key="6">
    <source>
        <dbReference type="Google" id="ProtNLM"/>
    </source>
</evidence>
<evidence type="ECO:0000256" key="4">
    <source>
        <dbReference type="ARBA" id="ARBA00023306"/>
    </source>
</evidence>
<dbReference type="InterPro" id="IPR036390">
    <property type="entry name" value="WH_DNA-bd_sf"/>
</dbReference>